<dbReference type="EMBL" id="CP000384">
    <property type="protein sequence ID" value="ABG10121.1"/>
    <property type="molecule type" value="Genomic_DNA"/>
</dbReference>
<protein>
    <submittedName>
        <fullName evidence="1">Uncharacterized protein</fullName>
    </submittedName>
</protein>
<gene>
    <name evidence="1" type="ordered locus">Mmcs_4016</name>
</gene>
<organism evidence="1">
    <name type="scientific">Mycobacterium sp. (strain MCS)</name>
    <dbReference type="NCBI Taxonomy" id="164756"/>
    <lineage>
        <taxon>Bacteria</taxon>
        <taxon>Bacillati</taxon>
        <taxon>Actinomycetota</taxon>
        <taxon>Actinomycetes</taxon>
        <taxon>Mycobacteriales</taxon>
        <taxon>Mycobacteriaceae</taxon>
        <taxon>Mycobacterium</taxon>
    </lineage>
</organism>
<accession>A0A5Q5BNU5</accession>
<dbReference type="KEGG" id="mmc:Mmcs_4016"/>
<dbReference type="PANTHER" id="PTHR34724">
    <property type="entry name" value="OS12G0596101 PROTEIN"/>
    <property type="match status" value="1"/>
</dbReference>
<sequence length="67" mass="7871">MPRRPVRPEKERQMCYAVTCPSCGKTTWDGCGQHVDDVMRSVPTADRCRCERVTETPRRTAGRFWRR</sequence>
<dbReference type="PANTHER" id="PTHR34724:SF2">
    <property type="entry name" value="OS12G0596101 PROTEIN"/>
    <property type="match status" value="1"/>
</dbReference>
<dbReference type="AlphaFoldDB" id="A0A5Q5BNU5"/>
<name>A0A5Q5BNU5_MYCSS</name>
<proteinExistence type="predicted"/>
<evidence type="ECO:0000313" key="1">
    <source>
        <dbReference type="EMBL" id="ABG10121.1"/>
    </source>
</evidence>
<reference evidence="1" key="1">
    <citation type="submission" date="2006-06" db="EMBL/GenBank/DDBJ databases">
        <title>Complete sequence of chromosome of Mycobacterium sp. MCS.</title>
        <authorList>
            <consortium name="US DOE Joint Genome Institute"/>
            <person name="Copeland A."/>
            <person name="Lucas S."/>
            <person name="Lapidus A."/>
            <person name="Barry K."/>
            <person name="Detter J.C."/>
            <person name="Glavina del Rio T."/>
            <person name="Hammon N."/>
            <person name="Israni S."/>
            <person name="Dalin E."/>
            <person name="Tice H."/>
            <person name="Pitluck S."/>
            <person name="Martinez M."/>
            <person name="Schmutz J."/>
            <person name="Larimer F."/>
            <person name="Land M."/>
            <person name="Hauser L."/>
            <person name="Kyrpides N."/>
            <person name="Kim E."/>
            <person name="Miller C.D."/>
            <person name="Hughes J.E."/>
            <person name="Anderson A.J."/>
            <person name="Sims R.C."/>
            <person name="Richardson P."/>
        </authorList>
    </citation>
    <scope>NUCLEOTIDE SEQUENCE [LARGE SCALE GENOMIC DNA]</scope>
    <source>
        <strain evidence="1">MCS</strain>
    </source>
</reference>